<dbReference type="GO" id="GO:0030317">
    <property type="term" value="P:flagellated sperm motility"/>
    <property type="evidence" value="ECO:0007669"/>
    <property type="project" value="TreeGrafter"/>
</dbReference>
<dbReference type="InterPro" id="IPR041442">
    <property type="entry name" value="PIH1D1/2/3_CS-like"/>
</dbReference>
<dbReference type="STRING" id="9402.L5KI62"/>
<dbReference type="GO" id="GO:0005737">
    <property type="term" value="C:cytoplasm"/>
    <property type="evidence" value="ECO:0007669"/>
    <property type="project" value="TreeGrafter"/>
</dbReference>
<dbReference type="eggNOG" id="ENOG502RZWX">
    <property type="taxonomic scope" value="Eukaryota"/>
</dbReference>
<dbReference type="GO" id="GO:0045505">
    <property type="term" value="F:dynein intermediate chain binding"/>
    <property type="evidence" value="ECO:0007669"/>
    <property type="project" value="TreeGrafter"/>
</dbReference>
<feature type="domain" description="PIH1D1/2/3 CS-like" evidence="3">
    <location>
        <begin position="161"/>
        <end position="273"/>
    </location>
</feature>
<evidence type="ECO:0000256" key="2">
    <source>
        <dbReference type="SAM" id="Coils"/>
    </source>
</evidence>
<reference evidence="5" key="1">
    <citation type="journal article" date="2013" name="Science">
        <title>Comparative analysis of bat genomes provides insight into the evolution of flight and immunity.</title>
        <authorList>
            <person name="Zhang G."/>
            <person name="Cowled C."/>
            <person name="Shi Z."/>
            <person name="Huang Z."/>
            <person name="Bishop-Lilly K.A."/>
            <person name="Fang X."/>
            <person name="Wynne J.W."/>
            <person name="Xiong Z."/>
            <person name="Baker M.L."/>
            <person name="Zhao W."/>
            <person name="Tachedjian M."/>
            <person name="Zhu Y."/>
            <person name="Zhou P."/>
            <person name="Jiang X."/>
            <person name="Ng J."/>
            <person name="Yang L."/>
            <person name="Wu L."/>
            <person name="Xiao J."/>
            <person name="Feng Y."/>
            <person name="Chen Y."/>
            <person name="Sun X."/>
            <person name="Zhang Y."/>
            <person name="Marsh G.A."/>
            <person name="Crameri G."/>
            <person name="Broder C.C."/>
            <person name="Frey K.G."/>
            <person name="Wang L.F."/>
            <person name="Wang J."/>
        </authorList>
    </citation>
    <scope>NUCLEOTIDE SEQUENCE [LARGE SCALE GENOMIC DNA]</scope>
</reference>
<dbReference type="AlphaFoldDB" id="L5KI62"/>
<name>L5KI62_PTEAL</name>
<proteinExistence type="inferred from homology"/>
<gene>
    <name evidence="4" type="ORF">PAL_GLEAN10003394</name>
</gene>
<dbReference type="Pfam" id="PF18201">
    <property type="entry name" value="PIH1_CS"/>
    <property type="match status" value="1"/>
</dbReference>
<keyword evidence="5" id="KW-1185">Reference proteome</keyword>
<evidence type="ECO:0000259" key="3">
    <source>
        <dbReference type="Pfam" id="PF18201"/>
    </source>
</evidence>
<protein>
    <recommendedName>
        <fullName evidence="3">PIH1D1/2/3 CS-like domain-containing protein</fullName>
    </recommendedName>
</protein>
<dbReference type="PANTHER" id="PTHR21083:SF0">
    <property type="entry name" value="DYNEIN AXONEMAL ASSEMBLY FACTOR 6"/>
    <property type="match status" value="1"/>
</dbReference>
<feature type="coiled-coil region" evidence="2">
    <location>
        <begin position="42"/>
        <end position="72"/>
    </location>
</feature>
<dbReference type="Proteomes" id="UP000010552">
    <property type="component" value="Unassembled WGS sequence"/>
</dbReference>
<dbReference type="GO" id="GO:0051087">
    <property type="term" value="F:protein-folding chaperone binding"/>
    <property type="evidence" value="ECO:0007669"/>
    <property type="project" value="InterPro"/>
</dbReference>
<sequence>MIRHEFDDITCTNGSPLSVTEAYIYFRRIRNPYVFKPVNVLLIIMNMELENMESENTETENMETENMESENMETETISSISTLQTLSELLYPKEEDDFESGQSNCSSAIGAMGPGNIGPPKTEELTAIPQASCETNEEIWNPDEVPERAEHDDMWDVREIPEYELIYKQQVGTEDMFLGLTRKDSSTACCEDLVVKIKLPNTNPSEIKIDIQEMILDLRTPNNDGISEAISLNFLDVVGALRKLLLNFPHPVDCNNAKALYVPETETLEVTVTLKRELDFINFF</sequence>
<dbReference type="FunCoup" id="L5KI62">
    <property type="interactions" value="9"/>
</dbReference>
<keyword evidence="2" id="KW-0175">Coiled coil</keyword>
<dbReference type="EMBL" id="KB030758">
    <property type="protein sequence ID" value="ELK10208.1"/>
    <property type="molecule type" value="Genomic_DNA"/>
</dbReference>
<dbReference type="GO" id="GO:0070286">
    <property type="term" value="P:axonemal dynein complex assembly"/>
    <property type="evidence" value="ECO:0007669"/>
    <property type="project" value="InterPro"/>
</dbReference>
<dbReference type="PANTHER" id="PTHR21083">
    <property type="entry name" value="TWISTER"/>
    <property type="match status" value="1"/>
</dbReference>
<evidence type="ECO:0000313" key="5">
    <source>
        <dbReference type="Proteomes" id="UP000010552"/>
    </source>
</evidence>
<organism evidence="4 5">
    <name type="scientific">Pteropus alecto</name>
    <name type="common">Black flying fox</name>
    <dbReference type="NCBI Taxonomy" id="9402"/>
    <lineage>
        <taxon>Eukaryota</taxon>
        <taxon>Metazoa</taxon>
        <taxon>Chordata</taxon>
        <taxon>Craniata</taxon>
        <taxon>Vertebrata</taxon>
        <taxon>Euteleostomi</taxon>
        <taxon>Mammalia</taxon>
        <taxon>Eutheria</taxon>
        <taxon>Laurasiatheria</taxon>
        <taxon>Chiroptera</taxon>
        <taxon>Yinpterochiroptera</taxon>
        <taxon>Pteropodoidea</taxon>
        <taxon>Pteropodidae</taxon>
        <taxon>Pteropodinae</taxon>
        <taxon>Pteropus</taxon>
    </lineage>
</organism>
<dbReference type="InterPro" id="IPR026697">
    <property type="entry name" value="DNAAF6"/>
</dbReference>
<evidence type="ECO:0000256" key="1">
    <source>
        <dbReference type="ARBA" id="ARBA00008511"/>
    </source>
</evidence>
<accession>L5KI62</accession>
<evidence type="ECO:0000313" key="4">
    <source>
        <dbReference type="EMBL" id="ELK10208.1"/>
    </source>
</evidence>
<dbReference type="InParanoid" id="L5KI62"/>
<comment type="similarity">
    <text evidence="1">Belongs to the PIH1 family.</text>
</comment>